<dbReference type="AlphaFoldDB" id="A0A243RSU7"/>
<dbReference type="InterPro" id="IPR011006">
    <property type="entry name" value="CheY-like_superfamily"/>
</dbReference>
<feature type="modified residue" description="4-aspartylphosphate" evidence="1">
    <location>
        <position position="158"/>
    </location>
</feature>
<accession>A0A243RSU7</accession>
<dbReference type="SUPFAM" id="SSF52172">
    <property type="entry name" value="CheY-like"/>
    <property type="match status" value="1"/>
</dbReference>
<dbReference type="Gene3D" id="3.40.50.2300">
    <property type="match status" value="1"/>
</dbReference>
<comment type="caution">
    <text evidence="4">The sequence shown here is derived from an EMBL/GenBank/DDBJ whole genome shotgun (WGS) entry which is preliminary data.</text>
</comment>
<evidence type="ECO:0000259" key="3">
    <source>
        <dbReference type="PROSITE" id="PS50110"/>
    </source>
</evidence>
<evidence type="ECO:0000256" key="2">
    <source>
        <dbReference type="SAM" id="Phobius"/>
    </source>
</evidence>
<evidence type="ECO:0000313" key="4">
    <source>
        <dbReference type="EMBL" id="OUC98120.1"/>
    </source>
</evidence>
<feature type="transmembrane region" description="Helical" evidence="2">
    <location>
        <begin position="26"/>
        <end position="46"/>
    </location>
</feature>
<keyword evidence="5" id="KW-1185">Reference proteome</keyword>
<sequence length="227" mass="25258">MFREVVAPSVPVSDDVGMSDALWSKLIGTVPSVLWVAFAATVYFTLRGTIVQRMVPRLTAVRALGVEVELAGELLDRAQDESTTTVTATARRTALGRLEHAADVLRGGKLLWVDDRPEGNAPLVELFRTAGMHIDVTLSTEEATPLFRRRPYDIIVSDIDRDGDRQAGIKMLRLLEQYKIDVPVLIYTGRFDPERGVDRRIFAVTTAPVDLVHYVIDLMERARLGSL</sequence>
<protein>
    <submittedName>
        <fullName evidence="4">Multidrug DMT transporter permease</fullName>
    </submittedName>
</protein>
<organism evidence="4 5">
    <name type="scientific">Streptomyces swartbergensis</name>
    <dbReference type="NCBI Taxonomy" id="487165"/>
    <lineage>
        <taxon>Bacteria</taxon>
        <taxon>Bacillati</taxon>
        <taxon>Actinomycetota</taxon>
        <taxon>Actinomycetes</taxon>
        <taxon>Kitasatosporales</taxon>
        <taxon>Streptomycetaceae</taxon>
        <taxon>Streptomyces</taxon>
    </lineage>
</organism>
<dbReference type="CDD" id="cd00156">
    <property type="entry name" value="REC"/>
    <property type="match status" value="1"/>
</dbReference>
<proteinExistence type="predicted"/>
<dbReference type="Pfam" id="PF00072">
    <property type="entry name" value="Response_reg"/>
    <property type="match status" value="1"/>
</dbReference>
<feature type="domain" description="Response regulatory" evidence="3">
    <location>
        <begin position="109"/>
        <end position="222"/>
    </location>
</feature>
<dbReference type="InterPro" id="IPR001789">
    <property type="entry name" value="Sig_transdc_resp-reg_receiver"/>
</dbReference>
<keyword evidence="2" id="KW-0812">Transmembrane</keyword>
<name>A0A243RSU7_9ACTN</name>
<dbReference type="EMBL" id="NGFN01000234">
    <property type="protein sequence ID" value="OUC98120.1"/>
    <property type="molecule type" value="Genomic_DNA"/>
</dbReference>
<dbReference type="PROSITE" id="PS50110">
    <property type="entry name" value="RESPONSE_REGULATORY"/>
    <property type="match status" value="1"/>
</dbReference>
<keyword evidence="2" id="KW-0472">Membrane</keyword>
<dbReference type="Proteomes" id="UP000195105">
    <property type="component" value="Unassembled WGS sequence"/>
</dbReference>
<keyword evidence="1" id="KW-0597">Phosphoprotein</keyword>
<keyword evidence="2" id="KW-1133">Transmembrane helix</keyword>
<gene>
    <name evidence="4" type="ORF">CA983_29605</name>
</gene>
<reference evidence="4 5" key="1">
    <citation type="submission" date="2017-05" db="EMBL/GenBank/DDBJ databases">
        <title>Biotechnological potential of actinobacteria isolated from South African environments.</title>
        <authorList>
            <person name="Le Roes-Hill M."/>
            <person name="Prins A."/>
            <person name="Durrell K.A."/>
        </authorList>
    </citation>
    <scope>NUCLEOTIDE SEQUENCE [LARGE SCALE GENOMIC DNA]</scope>
    <source>
        <strain evidence="4 5">HMC13</strain>
    </source>
</reference>
<dbReference type="GO" id="GO:0000160">
    <property type="term" value="P:phosphorelay signal transduction system"/>
    <property type="evidence" value="ECO:0007669"/>
    <property type="project" value="InterPro"/>
</dbReference>
<evidence type="ECO:0000256" key="1">
    <source>
        <dbReference type="PROSITE-ProRule" id="PRU00169"/>
    </source>
</evidence>
<evidence type="ECO:0000313" key="5">
    <source>
        <dbReference type="Proteomes" id="UP000195105"/>
    </source>
</evidence>